<feature type="region of interest" description="Disordered" evidence="1">
    <location>
        <begin position="1"/>
        <end position="88"/>
    </location>
</feature>
<protein>
    <submittedName>
        <fullName evidence="2">Uncharacterized protein</fullName>
    </submittedName>
</protein>
<name>A0AAD8S921_LOLMU</name>
<organism evidence="2 3">
    <name type="scientific">Lolium multiflorum</name>
    <name type="common">Italian ryegrass</name>
    <name type="synonym">Lolium perenne subsp. multiflorum</name>
    <dbReference type="NCBI Taxonomy" id="4521"/>
    <lineage>
        <taxon>Eukaryota</taxon>
        <taxon>Viridiplantae</taxon>
        <taxon>Streptophyta</taxon>
        <taxon>Embryophyta</taxon>
        <taxon>Tracheophyta</taxon>
        <taxon>Spermatophyta</taxon>
        <taxon>Magnoliopsida</taxon>
        <taxon>Liliopsida</taxon>
        <taxon>Poales</taxon>
        <taxon>Poaceae</taxon>
        <taxon>BOP clade</taxon>
        <taxon>Pooideae</taxon>
        <taxon>Poodae</taxon>
        <taxon>Poeae</taxon>
        <taxon>Poeae Chloroplast Group 2 (Poeae type)</taxon>
        <taxon>Loliodinae</taxon>
        <taxon>Loliinae</taxon>
        <taxon>Lolium</taxon>
    </lineage>
</organism>
<keyword evidence="3" id="KW-1185">Reference proteome</keyword>
<sequence>MEEEEEDEAEEEEDDEAEAATEEDDDDFEWSDDDGPHPDEAADQQRALVESFKSEKKLDDSRAREDEHIRRAVEPLGSATGEGQVTTH</sequence>
<reference evidence="2" key="1">
    <citation type="submission" date="2023-07" db="EMBL/GenBank/DDBJ databases">
        <title>A chromosome-level genome assembly of Lolium multiflorum.</title>
        <authorList>
            <person name="Chen Y."/>
            <person name="Copetti D."/>
            <person name="Kolliker R."/>
            <person name="Studer B."/>
        </authorList>
    </citation>
    <scope>NUCLEOTIDE SEQUENCE</scope>
    <source>
        <strain evidence="2">02402/16</strain>
        <tissue evidence="2">Leaf</tissue>
    </source>
</reference>
<feature type="compositionally biased region" description="Acidic residues" evidence="1">
    <location>
        <begin position="1"/>
        <end position="33"/>
    </location>
</feature>
<evidence type="ECO:0000256" key="1">
    <source>
        <dbReference type="SAM" id="MobiDB-lite"/>
    </source>
</evidence>
<dbReference type="EMBL" id="JAUUTY010000004">
    <property type="protein sequence ID" value="KAK1647752.1"/>
    <property type="molecule type" value="Genomic_DNA"/>
</dbReference>
<dbReference type="Proteomes" id="UP001231189">
    <property type="component" value="Unassembled WGS sequence"/>
</dbReference>
<accession>A0AAD8S921</accession>
<proteinExistence type="predicted"/>
<feature type="compositionally biased region" description="Basic and acidic residues" evidence="1">
    <location>
        <begin position="52"/>
        <end position="73"/>
    </location>
</feature>
<comment type="caution">
    <text evidence="2">The sequence shown here is derived from an EMBL/GenBank/DDBJ whole genome shotgun (WGS) entry which is preliminary data.</text>
</comment>
<evidence type="ECO:0000313" key="2">
    <source>
        <dbReference type="EMBL" id="KAK1647752.1"/>
    </source>
</evidence>
<dbReference type="AlphaFoldDB" id="A0AAD8S921"/>
<evidence type="ECO:0000313" key="3">
    <source>
        <dbReference type="Proteomes" id="UP001231189"/>
    </source>
</evidence>
<gene>
    <name evidence="2" type="ORF">QYE76_065557</name>
</gene>